<keyword evidence="5" id="KW-0963">Cytoplasm</keyword>
<dbReference type="Pfam" id="PF00210">
    <property type="entry name" value="Ferritin"/>
    <property type="match status" value="1"/>
</dbReference>
<dbReference type="GO" id="GO:0031410">
    <property type="term" value="C:cytoplasmic vesicle"/>
    <property type="evidence" value="ECO:0007669"/>
    <property type="project" value="UniProtKB-KW"/>
</dbReference>
<keyword evidence="8 12" id="KW-0408">Iron</keyword>
<reference evidence="16 17" key="1">
    <citation type="journal article" date="2011" name="Nature">
        <title>A high-resolution map of human evolutionary constraint using 29 mammals.</title>
        <authorList>
            <person name="Lindblad-Toh K."/>
            <person name="Garber M."/>
            <person name="Zuk O."/>
            <person name="Lin M.F."/>
            <person name="Parker B.J."/>
            <person name="Washietl S."/>
            <person name="Kheradpour P."/>
            <person name="Ernst J."/>
            <person name="Jordan G."/>
            <person name="Mauceli E."/>
            <person name="Ward L.D."/>
            <person name="Lowe C.B."/>
            <person name="Holloway A.K."/>
            <person name="Clamp M."/>
            <person name="Gnerre S."/>
            <person name="Alfoldi J."/>
            <person name="Beal K."/>
            <person name="Chang J."/>
            <person name="Clawson H."/>
            <person name="Cuff J."/>
            <person name="Di Palma F."/>
            <person name="Fitzgerald S."/>
            <person name="Flicek P."/>
            <person name="Guttman M."/>
            <person name="Hubisz M.J."/>
            <person name="Jaffe D.B."/>
            <person name="Jungreis I."/>
            <person name="Kent W.J."/>
            <person name="Kostka D."/>
            <person name="Lara M."/>
            <person name="Martins A.L."/>
            <person name="Massingham T."/>
            <person name="Moltke I."/>
            <person name="Raney B.J."/>
            <person name="Rasmussen M.D."/>
            <person name="Robinson J."/>
            <person name="Stark A."/>
            <person name="Vilella A.J."/>
            <person name="Wen J."/>
            <person name="Xie X."/>
            <person name="Zody M.C."/>
            <person name="Baldwin J."/>
            <person name="Bloom T."/>
            <person name="Chin C.W."/>
            <person name="Heiman D."/>
            <person name="Nicol R."/>
            <person name="Nusbaum C."/>
            <person name="Young S."/>
            <person name="Wilkinson J."/>
            <person name="Worley K.C."/>
            <person name="Kovar C.L."/>
            <person name="Muzny D.M."/>
            <person name="Gibbs R.A."/>
            <person name="Cree A."/>
            <person name="Dihn H.H."/>
            <person name="Fowler G."/>
            <person name="Jhangiani S."/>
            <person name="Joshi V."/>
            <person name="Lee S."/>
            <person name="Lewis L.R."/>
            <person name="Nazareth L.V."/>
            <person name="Okwuonu G."/>
            <person name="Santibanez J."/>
            <person name="Warren W.C."/>
            <person name="Mardis E.R."/>
            <person name="Weinstock G.M."/>
            <person name="Wilson R.K."/>
            <person name="Delehaunty K."/>
            <person name="Dooling D."/>
            <person name="Fronik C."/>
            <person name="Fulton L."/>
            <person name="Fulton B."/>
            <person name="Graves T."/>
            <person name="Minx P."/>
            <person name="Sodergren E."/>
            <person name="Birney E."/>
            <person name="Margulies E.H."/>
            <person name="Herrero J."/>
            <person name="Green E.D."/>
            <person name="Haussler D."/>
            <person name="Siepel A."/>
            <person name="Goldman N."/>
            <person name="Pollard K.S."/>
            <person name="Pedersen J.S."/>
            <person name="Lander E.S."/>
            <person name="Kellis M."/>
        </authorList>
    </citation>
    <scope>NUCLEOTIDE SEQUENCE [LARGE SCALE GENOMIC DNA]</scope>
    <source>
        <strain evidence="16 17">Thorbecke inbred</strain>
    </source>
</reference>
<dbReference type="InterPro" id="IPR008331">
    <property type="entry name" value="Ferritin_DPS_dom"/>
</dbReference>
<protein>
    <recommendedName>
        <fullName evidence="13">Ferritin</fullName>
    </recommendedName>
</protein>
<dbReference type="Ensembl" id="ENSOCUT00000028575.2">
    <property type="protein sequence ID" value="ENSOCUP00000025217.2"/>
    <property type="gene ID" value="ENSOCUG00000025960.2"/>
</dbReference>
<evidence type="ECO:0000256" key="2">
    <source>
        <dbReference type="ARBA" id="ARBA00004419"/>
    </source>
</evidence>
<dbReference type="PANTHER" id="PTHR11431">
    <property type="entry name" value="FERRITIN"/>
    <property type="match status" value="1"/>
</dbReference>
<dbReference type="Gene3D" id="1.20.1260.10">
    <property type="match status" value="1"/>
</dbReference>
<keyword evidence="17" id="KW-1185">Reference proteome</keyword>
<keyword evidence="9" id="KW-0458">Lysosome</keyword>
<dbReference type="PROSITE" id="PS50905">
    <property type="entry name" value="FERRITIN_LIKE"/>
    <property type="match status" value="1"/>
</dbReference>
<dbReference type="PaxDb" id="9986-ENSOCUP00000025217"/>
<reference evidence="16" key="2">
    <citation type="submission" date="2025-08" db="UniProtKB">
        <authorList>
            <consortium name="Ensembl"/>
        </authorList>
    </citation>
    <scope>IDENTIFICATION</scope>
    <source>
        <strain evidence="16">Thorbecke</strain>
    </source>
</reference>
<dbReference type="InterPro" id="IPR009040">
    <property type="entry name" value="Ferritin-like_diiron"/>
</dbReference>
<evidence type="ECO:0000256" key="3">
    <source>
        <dbReference type="ARBA" id="ARBA00007513"/>
    </source>
</evidence>
<dbReference type="InterPro" id="IPR009078">
    <property type="entry name" value="Ferritin-like_SF"/>
</dbReference>
<feature type="region of interest" description="Disordered" evidence="14">
    <location>
        <begin position="1"/>
        <end position="25"/>
    </location>
</feature>
<evidence type="ECO:0000256" key="9">
    <source>
        <dbReference type="ARBA" id="ARBA00023228"/>
    </source>
</evidence>
<comment type="function">
    <text evidence="13">Stores iron in a soluble, non-toxic, readily available form. Important for iron homeostasis. Iron is taken up in the ferrous form and deposited as ferric hydroxides after oxidation.</text>
</comment>
<evidence type="ECO:0000256" key="10">
    <source>
        <dbReference type="ARBA" id="ARBA00023329"/>
    </source>
</evidence>
<dbReference type="GeneTree" id="ENSGT00950000182841"/>
<evidence type="ECO:0000256" key="1">
    <source>
        <dbReference type="ARBA" id="ARBA00004371"/>
    </source>
</evidence>
<evidence type="ECO:0000256" key="8">
    <source>
        <dbReference type="ARBA" id="ARBA00023004"/>
    </source>
</evidence>
<comment type="catalytic activity">
    <reaction evidence="11">
        <text>4 Fe(2+) + O2 + 4 H(+) = 4 Fe(3+) + 2 H2O</text>
        <dbReference type="Rhea" id="RHEA:11148"/>
        <dbReference type="ChEBI" id="CHEBI:15377"/>
        <dbReference type="ChEBI" id="CHEBI:15378"/>
        <dbReference type="ChEBI" id="CHEBI:15379"/>
        <dbReference type="ChEBI" id="CHEBI:29033"/>
        <dbReference type="ChEBI" id="CHEBI:29034"/>
        <dbReference type="EC" id="1.16.3.1"/>
    </reaction>
</comment>
<dbReference type="GO" id="GO:0005776">
    <property type="term" value="C:autophagosome"/>
    <property type="evidence" value="ECO:0007669"/>
    <property type="project" value="UniProtKB-SubCell"/>
</dbReference>
<dbReference type="eggNOG" id="KOG2332">
    <property type="taxonomic scope" value="Eukaryota"/>
</dbReference>
<keyword evidence="6 12" id="KW-0479">Metal-binding</keyword>
<dbReference type="GO" id="GO:0005764">
    <property type="term" value="C:lysosome"/>
    <property type="evidence" value="ECO:0007669"/>
    <property type="project" value="UniProtKB-SubCell"/>
</dbReference>
<comment type="similarity">
    <text evidence="3 13">Belongs to the ferritin family.</text>
</comment>
<dbReference type="InterPro" id="IPR012347">
    <property type="entry name" value="Ferritin-like"/>
</dbReference>
<keyword evidence="7" id="KW-0560">Oxidoreductase</keyword>
<accession>G1U717</accession>
<reference evidence="16" key="3">
    <citation type="submission" date="2025-09" db="UniProtKB">
        <authorList>
            <consortium name="Ensembl"/>
        </authorList>
    </citation>
    <scope>IDENTIFICATION</scope>
    <source>
        <strain evidence="16">Thorbecke</strain>
    </source>
</reference>
<evidence type="ECO:0000256" key="5">
    <source>
        <dbReference type="ARBA" id="ARBA00022490"/>
    </source>
</evidence>
<evidence type="ECO:0000256" key="12">
    <source>
        <dbReference type="PIRSR" id="PIRSR601519-1"/>
    </source>
</evidence>
<evidence type="ECO:0000313" key="17">
    <source>
        <dbReference type="Proteomes" id="UP000001811"/>
    </source>
</evidence>
<evidence type="ECO:0000313" key="16">
    <source>
        <dbReference type="Ensembl" id="ENSOCUP00000025217.2"/>
    </source>
</evidence>
<dbReference type="Proteomes" id="UP000001811">
    <property type="component" value="Chromosome 17"/>
</dbReference>
<evidence type="ECO:0000256" key="14">
    <source>
        <dbReference type="SAM" id="MobiDB-lite"/>
    </source>
</evidence>
<evidence type="ECO:0000259" key="15">
    <source>
        <dbReference type="PROSITE" id="PS50905"/>
    </source>
</evidence>
<dbReference type="PANTHER" id="PTHR11431:SF37">
    <property type="entry name" value="FERRITIN HEAVY CHAIN"/>
    <property type="match status" value="1"/>
</dbReference>
<sequence length="153" mass="17575">MKLQNQRGGQIFLQDIKKPGRDNQESGLNVMQCAMHLEKSVNQSLQELHKLATDKSDTYSCDFIETHNLNEQVKSTKELGDYVTNMSKTGAPRIFNGRVSLQEHIPGHRGNESESLLLTPHNQGATKAVYARWGYLYFFYTLHQNIHLRHSFK</sequence>
<dbReference type="EMBL" id="AAGW02050246">
    <property type="status" value="NOT_ANNOTATED_CDS"/>
    <property type="molecule type" value="Genomic_DNA"/>
</dbReference>
<dbReference type="Bgee" id="ENSOCUG00000025960">
    <property type="expression patterns" value="Expressed in blood and 1 other cell type or tissue"/>
</dbReference>
<keyword evidence="4 13" id="KW-0409">Iron storage</keyword>
<evidence type="ECO:0000256" key="13">
    <source>
        <dbReference type="RuleBase" id="RU361145"/>
    </source>
</evidence>
<dbReference type="GO" id="GO:0006826">
    <property type="term" value="P:iron ion transport"/>
    <property type="evidence" value="ECO:0007669"/>
    <property type="project" value="InterPro"/>
</dbReference>
<dbReference type="HOGENOM" id="CLU_065681_4_0_1"/>
<organism evidence="16 17">
    <name type="scientific">Oryctolagus cuniculus</name>
    <name type="common">Rabbit</name>
    <dbReference type="NCBI Taxonomy" id="9986"/>
    <lineage>
        <taxon>Eukaryota</taxon>
        <taxon>Metazoa</taxon>
        <taxon>Chordata</taxon>
        <taxon>Craniata</taxon>
        <taxon>Vertebrata</taxon>
        <taxon>Euteleostomi</taxon>
        <taxon>Mammalia</taxon>
        <taxon>Eutheria</taxon>
        <taxon>Euarchontoglires</taxon>
        <taxon>Glires</taxon>
        <taxon>Lagomorpha</taxon>
        <taxon>Leporidae</taxon>
        <taxon>Oryctolagus</taxon>
    </lineage>
</organism>
<dbReference type="SUPFAM" id="SSF47240">
    <property type="entry name" value="Ferritin-like"/>
    <property type="match status" value="1"/>
</dbReference>
<evidence type="ECO:0000256" key="4">
    <source>
        <dbReference type="ARBA" id="ARBA00022434"/>
    </source>
</evidence>
<feature type="domain" description="Ferritin-like diiron" evidence="15">
    <location>
        <begin position="1"/>
        <end position="90"/>
    </location>
</feature>
<dbReference type="InterPro" id="IPR001519">
    <property type="entry name" value="Ferritin"/>
</dbReference>
<feature type="binding site" evidence="12">
    <location>
        <position position="72"/>
    </location>
    <ligand>
        <name>Fe cation</name>
        <dbReference type="ChEBI" id="CHEBI:24875"/>
        <label>1</label>
    </ligand>
</feature>
<dbReference type="AlphaFoldDB" id="G1U717"/>
<dbReference type="GO" id="GO:0008198">
    <property type="term" value="F:ferrous iron binding"/>
    <property type="evidence" value="ECO:0007669"/>
    <property type="project" value="TreeGrafter"/>
</dbReference>
<dbReference type="GO" id="GO:0006879">
    <property type="term" value="P:intracellular iron ion homeostasis"/>
    <property type="evidence" value="ECO:0007669"/>
    <property type="project" value="UniProtKB-KW"/>
</dbReference>
<dbReference type="GO" id="GO:0008199">
    <property type="term" value="F:ferric iron binding"/>
    <property type="evidence" value="ECO:0007669"/>
    <property type="project" value="InterPro"/>
</dbReference>
<dbReference type="SMR" id="G1U717"/>
<dbReference type="FunFam" id="1.20.1260.10:FF:000024">
    <property type="entry name" value="Ferritin heavy chain"/>
    <property type="match status" value="1"/>
</dbReference>
<dbReference type="GO" id="GO:0004322">
    <property type="term" value="F:ferroxidase activity"/>
    <property type="evidence" value="ECO:0007669"/>
    <property type="project" value="UniProtKB-EC"/>
</dbReference>
<evidence type="ECO:0000256" key="11">
    <source>
        <dbReference type="ARBA" id="ARBA00047990"/>
    </source>
</evidence>
<name>G1U717_RABIT</name>
<dbReference type="InParanoid" id="G1U717"/>
<evidence type="ECO:0000256" key="7">
    <source>
        <dbReference type="ARBA" id="ARBA00023002"/>
    </source>
</evidence>
<keyword evidence="10" id="KW-0968">Cytoplasmic vesicle</keyword>
<evidence type="ECO:0000256" key="6">
    <source>
        <dbReference type="ARBA" id="ARBA00022723"/>
    </source>
</evidence>
<proteinExistence type="inferred from homology"/>
<feature type="binding site" evidence="12">
    <location>
        <position position="38"/>
    </location>
    <ligand>
        <name>Fe cation</name>
        <dbReference type="ChEBI" id="CHEBI:24875"/>
        <label>1</label>
    </ligand>
</feature>
<feature type="compositionally biased region" description="Basic and acidic residues" evidence="14">
    <location>
        <begin position="15"/>
        <end position="24"/>
    </location>
</feature>
<dbReference type="CDD" id="cd01056">
    <property type="entry name" value="Euk_Ferritin"/>
    <property type="match status" value="1"/>
</dbReference>
<comment type="subcellular location">
    <subcellularLocation>
        <location evidence="2">Cytoplasmic vesicle</location>
        <location evidence="2">Autophagosome</location>
    </subcellularLocation>
    <subcellularLocation>
        <location evidence="1">Lysosome</location>
    </subcellularLocation>
</comment>